<reference evidence="1 2" key="1">
    <citation type="submission" date="2024-02" db="EMBL/GenBank/DDBJ databases">
        <title>Lysobacter Genome Sequencing and Mining.</title>
        <authorList>
            <person name="Bierman J."/>
            <person name="Walker M.C."/>
        </authorList>
    </citation>
    <scope>NUCLEOTIDE SEQUENCE [LARGE SCALE GENOMIC DNA]</scope>
    <source>
        <strain evidence="1 2">PB6250</strain>
    </source>
</reference>
<organism evidence="1 2">
    <name type="scientific">Lysobacter firmicutimachus</name>
    <dbReference type="NCBI Taxonomy" id="1792846"/>
    <lineage>
        <taxon>Bacteria</taxon>
        <taxon>Pseudomonadati</taxon>
        <taxon>Pseudomonadota</taxon>
        <taxon>Gammaproteobacteria</taxon>
        <taxon>Lysobacterales</taxon>
        <taxon>Lysobacteraceae</taxon>
        <taxon>Lysobacter</taxon>
    </lineage>
</organism>
<accession>A0ABU8D4C4</accession>
<keyword evidence="2" id="KW-1185">Reference proteome</keyword>
<protein>
    <submittedName>
        <fullName evidence="1">Uncharacterized protein</fullName>
    </submittedName>
</protein>
<evidence type="ECO:0000313" key="1">
    <source>
        <dbReference type="EMBL" id="MEI2455345.1"/>
    </source>
</evidence>
<dbReference type="RefSeq" id="WP_336131875.1">
    <property type="nucleotide sequence ID" value="NZ_JBANDL010000002.1"/>
</dbReference>
<dbReference type="EMBL" id="JBANDL010000002">
    <property type="protein sequence ID" value="MEI2455345.1"/>
    <property type="molecule type" value="Genomic_DNA"/>
</dbReference>
<comment type="caution">
    <text evidence="1">The sequence shown here is derived from an EMBL/GenBank/DDBJ whole genome shotgun (WGS) entry which is preliminary data.</text>
</comment>
<dbReference type="Proteomes" id="UP001387215">
    <property type="component" value="Unassembled WGS sequence"/>
</dbReference>
<sequence>MIFSRNGYPANGMQHISTTLAELAWDQYEVASAAASRYLKGDQLDFVTVADERALRDFWRDTFIACERESLVHVATAATPMRNAHRTGSAKEGKRHA</sequence>
<evidence type="ECO:0000313" key="2">
    <source>
        <dbReference type="Proteomes" id="UP001387215"/>
    </source>
</evidence>
<gene>
    <name evidence="1" type="ORF">V2J18_11710</name>
</gene>
<proteinExistence type="predicted"/>
<name>A0ABU8D4C4_9GAMM</name>